<proteinExistence type="predicted"/>
<reference evidence="2" key="1">
    <citation type="submission" date="2016-10" db="EMBL/GenBank/DDBJ databases">
        <authorList>
            <person name="Varghese N."/>
            <person name="Submissions S."/>
        </authorList>
    </citation>
    <scope>NUCLEOTIDE SEQUENCE [LARGE SCALE GENOMIC DNA]</scope>
    <source>
        <strain evidence="2">CGMCC 4.3530</strain>
    </source>
</reference>
<accession>A0A1H3KWY9</accession>
<dbReference type="RefSeq" id="WP_177226710.1">
    <property type="nucleotide sequence ID" value="NZ_FNOK01000029.1"/>
</dbReference>
<evidence type="ECO:0000313" key="1">
    <source>
        <dbReference type="EMBL" id="SDY56672.1"/>
    </source>
</evidence>
<dbReference type="AlphaFoldDB" id="A0A1H3KWY9"/>
<dbReference type="STRING" id="418495.SAMN05216215_102961"/>
<evidence type="ECO:0000313" key="2">
    <source>
        <dbReference type="Proteomes" id="UP000199529"/>
    </source>
</evidence>
<dbReference type="Proteomes" id="UP000199529">
    <property type="component" value="Unassembled WGS sequence"/>
</dbReference>
<dbReference type="EMBL" id="FNOK01000029">
    <property type="protein sequence ID" value="SDY56672.1"/>
    <property type="molecule type" value="Genomic_DNA"/>
</dbReference>
<name>A0A1H3KWY9_9PSEU</name>
<organism evidence="1 2">
    <name type="scientific">Saccharopolyspora shandongensis</name>
    <dbReference type="NCBI Taxonomy" id="418495"/>
    <lineage>
        <taxon>Bacteria</taxon>
        <taxon>Bacillati</taxon>
        <taxon>Actinomycetota</taxon>
        <taxon>Actinomycetes</taxon>
        <taxon>Pseudonocardiales</taxon>
        <taxon>Pseudonocardiaceae</taxon>
        <taxon>Saccharopolyspora</taxon>
    </lineage>
</organism>
<sequence length="47" mass="5077">MGLPSSVHWSVSPSLIGPPELINQVVAAKYDGGDYDENPIGWRLPGR</sequence>
<protein>
    <submittedName>
        <fullName evidence="1">Uncharacterized protein</fullName>
    </submittedName>
</protein>
<gene>
    <name evidence="1" type="ORF">SAMN05216215_102961</name>
</gene>
<keyword evidence="2" id="KW-1185">Reference proteome</keyword>